<dbReference type="Gene3D" id="3.40.50.800">
    <property type="entry name" value="Anticodon-binding domain"/>
    <property type="match status" value="1"/>
</dbReference>
<accession>A0A401H9E0</accession>
<comment type="catalytic activity">
    <reaction evidence="13">
        <text>tRNA(Thr) + L-threonine + ATP = L-threonyl-tRNA(Thr) + AMP + diphosphate + H(+)</text>
        <dbReference type="Rhea" id="RHEA:24624"/>
        <dbReference type="Rhea" id="RHEA-COMP:9670"/>
        <dbReference type="Rhea" id="RHEA-COMP:9704"/>
        <dbReference type="ChEBI" id="CHEBI:15378"/>
        <dbReference type="ChEBI" id="CHEBI:30616"/>
        <dbReference type="ChEBI" id="CHEBI:33019"/>
        <dbReference type="ChEBI" id="CHEBI:57926"/>
        <dbReference type="ChEBI" id="CHEBI:78442"/>
        <dbReference type="ChEBI" id="CHEBI:78534"/>
        <dbReference type="ChEBI" id="CHEBI:456215"/>
        <dbReference type="EC" id="6.1.1.3"/>
    </reaction>
</comment>
<dbReference type="AlphaFoldDB" id="A0A401H9E0"/>
<evidence type="ECO:0000259" key="14">
    <source>
        <dbReference type="PROSITE" id="PS50862"/>
    </source>
</evidence>
<dbReference type="InterPro" id="IPR045864">
    <property type="entry name" value="aa-tRNA-synth_II/BPL/LPL"/>
</dbReference>
<keyword evidence="10" id="KW-0648">Protein biosynthesis</keyword>
<evidence type="ECO:0000313" key="16">
    <source>
        <dbReference type="Proteomes" id="UP000291213"/>
    </source>
</evidence>
<dbReference type="GO" id="GO:0005524">
    <property type="term" value="F:ATP binding"/>
    <property type="evidence" value="ECO:0007669"/>
    <property type="project" value="UniProtKB-KW"/>
</dbReference>
<dbReference type="Pfam" id="PF00587">
    <property type="entry name" value="tRNA-synt_2b"/>
    <property type="match status" value="1"/>
</dbReference>
<dbReference type="SUPFAM" id="SSF55681">
    <property type="entry name" value="Class II aaRS and biotin synthetases"/>
    <property type="match status" value="1"/>
</dbReference>
<evidence type="ECO:0000256" key="2">
    <source>
        <dbReference type="ARBA" id="ARBA00013163"/>
    </source>
</evidence>
<dbReference type="PANTHER" id="PTHR11451">
    <property type="entry name" value="THREONINE-TRNA LIGASE"/>
    <property type="match status" value="1"/>
</dbReference>
<evidence type="ECO:0000256" key="3">
    <source>
        <dbReference type="ARBA" id="ARBA00021458"/>
    </source>
</evidence>
<keyword evidence="5 15" id="KW-0436">Ligase</keyword>
<evidence type="ECO:0000256" key="7">
    <source>
        <dbReference type="ARBA" id="ARBA00022741"/>
    </source>
</evidence>
<evidence type="ECO:0000256" key="8">
    <source>
        <dbReference type="ARBA" id="ARBA00022833"/>
    </source>
</evidence>
<dbReference type="SUPFAM" id="SSF52954">
    <property type="entry name" value="Class II aaRS ABD-related"/>
    <property type="match status" value="1"/>
</dbReference>
<sequence>MASGQDKTHIDYAYELDITVKPDSRVPVFNREFATFTGAGVPLFSLGGGPIRYALAEVLAKFHARRGYYVVETPIIASTELFKVSGHIEFYRNNMYLFDIEGHEFAVKPMNCPYHILLFLNEVAKHRSKLPLPFKVFEFGRVHRYEPSGSIYGLLRVRGFTQDDAHIIVPGGRVIDVVYDVFEEMKLVLERLFKLGVSSETFKVRLSMSDKSLIGKEFMGSKEEWEGAEEALREAASRINEKYGIDIVELEGEAAFYGPKLDFIMMVEESGVSKEWQMGTIQFDFNLPRRFRLYDVVREEFGIEEVYIIHRALLGSIERFLGVYLEHRRGRMPFTLAPIQFAVIAVKTGDEVDREIEDLASSIAKGLLDKGFRVAVKGSSKTGLSSDVRHIESTAKPAVNVFIGAKEVREKVLDVRVFDLESMKRKRLAIAYGDVADAVENLAAVAEELESPVKSLSGQAPRIPADFSFML</sequence>
<evidence type="ECO:0000256" key="11">
    <source>
        <dbReference type="ARBA" id="ARBA00023146"/>
    </source>
</evidence>
<name>A0A401H9E0_AERPX</name>
<dbReference type="GO" id="GO:0046872">
    <property type="term" value="F:metal ion binding"/>
    <property type="evidence" value="ECO:0007669"/>
    <property type="project" value="UniProtKB-KW"/>
</dbReference>
<evidence type="ECO:0000256" key="9">
    <source>
        <dbReference type="ARBA" id="ARBA00022840"/>
    </source>
</evidence>
<dbReference type="PRINTS" id="PR01047">
    <property type="entry name" value="TRNASYNTHTHR"/>
</dbReference>
<evidence type="ECO:0000256" key="12">
    <source>
        <dbReference type="ARBA" id="ARBA00031753"/>
    </source>
</evidence>
<keyword evidence="6" id="KW-0479">Metal-binding</keyword>
<keyword evidence="4" id="KW-0694">RNA-binding</keyword>
<dbReference type="EMBL" id="BDMD01000040">
    <property type="protein sequence ID" value="GBF09076.1"/>
    <property type="molecule type" value="Genomic_DNA"/>
</dbReference>
<evidence type="ECO:0000256" key="1">
    <source>
        <dbReference type="ARBA" id="ARBA00008226"/>
    </source>
</evidence>
<dbReference type="InterPro" id="IPR004154">
    <property type="entry name" value="Anticodon-bd"/>
</dbReference>
<proteinExistence type="inferred from homology"/>
<dbReference type="InterPro" id="IPR006195">
    <property type="entry name" value="aa-tRNA-synth_II"/>
</dbReference>
<dbReference type="CDD" id="cd00771">
    <property type="entry name" value="ThrRS_core"/>
    <property type="match status" value="1"/>
</dbReference>
<comment type="similarity">
    <text evidence="1">Belongs to the class-II aminoacyl-tRNA synthetase family.</text>
</comment>
<dbReference type="OrthoDB" id="372136at2157"/>
<keyword evidence="4" id="KW-0820">tRNA-binding</keyword>
<gene>
    <name evidence="15" type="ORF">apy_08010</name>
</gene>
<keyword evidence="7" id="KW-0547">Nucleotide-binding</keyword>
<evidence type="ECO:0000256" key="4">
    <source>
        <dbReference type="ARBA" id="ARBA00022555"/>
    </source>
</evidence>
<keyword evidence="11" id="KW-0030">Aminoacyl-tRNA synthetase</keyword>
<dbReference type="Pfam" id="PF03129">
    <property type="entry name" value="HGTP_anticodon"/>
    <property type="match status" value="1"/>
</dbReference>
<dbReference type="GO" id="GO:0006435">
    <property type="term" value="P:threonyl-tRNA aminoacylation"/>
    <property type="evidence" value="ECO:0007669"/>
    <property type="project" value="InterPro"/>
</dbReference>
<evidence type="ECO:0000256" key="13">
    <source>
        <dbReference type="ARBA" id="ARBA00049515"/>
    </source>
</evidence>
<dbReference type="GO" id="GO:0000049">
    <property type="term" value="F:tRNA binding"/>
    <property type="evidence" value="ECO:0007669"/>
    <property type="project" value="UniProtKB-KW"/>
</dbReference>
<keyword evidence="9" id="KW-0067">ATP-binding</keyword>
<comment type="caution">
    <text evidence="15">The sequence shown here is derived from an EMBL/GenBank/DDBJ whole genome shotgun (WGS) entry which is preliminary data.</text>
</comment>
<dbReference type="Gene3D" id="3.30.930.10">
    <property type="entry name" value="Bira Bifunctional Protein, Domain 2"/>
    <property type="match status" value="1"/>
</dbReference>
<dbReference type="GO" id="GO:0005737">
    <property type="term" value="C:cytoplasm"/>
    <property type="evidence" value="ECO:0007669"/>
    <property type="project" value="InterPro"/>
</dbReference>
<organism evidence="15 16">
    <name type="scientific">Aeropyrum pernix</name>
    <dbReference type="NCBI Taxonomy" id="56636"/>
    <lineage>
        <taxon>Archaea</taxon>
        <taxon>Thermoproteota</taxon>
        <taxon>Thermoprotei</taxon>
        <taxon>Desulfurococcales</taxon>
        <taxon>Desulfurococcaceae</taxon>
        <taxon>Aeropyrum</taxon>
    </lineage>
</organism>
<dbReference type="Proteomes" id="UP000291213">
    <property type="component" value="Unassembled WGS sequence"/>
</dbReference>
<reference evidence="15 16" key="1">
    <citation type="submission" date="2017-02" db="EMBL/GenBank/DDBJ databases">
        <title>isolation and characterization of a novel temperate virus Aeropyrum globular virus 1 infecting hyperthermophilic archaeon Aeropyrum.</title>
        <authorList>
            <person name="Yumiya M."/>
            <person name="Yoshida T."/>
            <person name="Sako Y."/>
        </authorList>
    </citation>
    <scope>NUCLEOTIDE SEQUENCE [LARGE SCALE GENOMIC DNA]</scope>
    <source>
        <strain evidence="15 16">YK1-12-2013</strain>
    </source>
</reference>
<dbReference type="RefSeq" id="WP_131160084.1">
    <property type="nucleotide sequence ID" value="NZ_BDMD01000040.1"/>
</dbReference>
<dbReference type="FunFam" id="3.30.930.10:FF:000002">
    <property type="entry name" value="Threonine--tRNA ligase"/>
    <property type="match status" value="1"/>
</dbReference>
<keyword evidence="8" id="KW-0862">Zinc</keyword>
<evidence type="ECO:0000313" key="15">
    <source>
        <dbReference type="EMBL" id="GBF09076.1"/>
    </source>
</evidence>
<dbReference type="InterPro" id="IPR036621">
    <property type="entry name" value="Anticodon-bd_dom_sf"/>
</dbReference>
<evidence type="ECO:0000256" key="5">
    <source>
        <dbReference type="ARBA" id="ARBA00022598"/>
    </source>
</evidence>
<dbReference type="EC" id="6.1.1.3" evidence="2"/>
<dbReference type="GO" id="GO:0004829">
    <property type="term" value="F:threonine-tRNA ligase activity"/>
    <property type="evidence" value="ECO:0007669"/>
    <property type="project" value="UniProtKB-EC"/>
</dbReference>
<dbReference type="InterPro" id="IPR002314">
    <property type="entry name" value="aa-tRNA-synt_IIb"/>
</dbReference>
<feature type="domain" description="Aminoacyl-transfer RNA synthetases class-II family profile" evidence="14">
    <location>
        <begin position="51"/>
        <end position="333"/>
    </location>
</feature>
<dbReference type="InterPro" id="IPR002320">
    <property type="entry name" value="Thr-tRNA-ligase_IIa"/>
</dbReference>
<evidence type="ECO:0000256" key="10">
    <source>
        <dbReference type="ARBA" id="ARBA00022917"/>
    </source>
</evidence>
<dbReference type="PROSITE" id="PS50862">
    <property type="entry name" value="AA_TRNA_LIGASE_II"/>
    <property type="match status" value="1"/>
</dbReference>
<dbReference type="PANTHER" id="PTHR11451:SF44">
    <property type="entry name" value="THREONINE--TRNA LIGASE, CHLOROPLASTIC_MITOCHONDRIAL 2"/>
    <property type="match status" value="1"/>
</dbReference>
<dbReference type="InterPro" id="IPR033728">
    <property type="entry name" value="ThrRS_core"/>
</dbReference>
<protein>
    <recommendedName>
        <fullName evidence="3">Threonine--tRNA ligase catalytic subunit</fullName>
        <ecNumber evidence="2">6.1.1.3</ecNumber>
    </recommendedName>
    <alternativeName>
        <fullName evidence="12">Threonyl-tRNA synthetase catalytic subunit</fullName>
    </alternativeName>
</protein>
<evidence type="ECO:0000256" key="6">
    <source>
        <dbReference type="ARBA" id="ARBA00022723"/>
    </source>
</evidence>